<accession>B3PEL2</accession>
<evidence type="ECO:0000256" key="8">
    <source>
        <dbReference type="SAM" id="Phobius"/>
    </source>
</evidence>
<sequence>MRIKRRYKEEQDLDITSFMNLMIILVPVLLMSMVLSRTTVLDLKLPDLADSSTPATEEPPQQLEVIIRADKFEVNYPAGIKLKWIEKNSEGDYDYKMLSSVLQETKRLLQDKGVDKKDIYILSEKDTDYQTLVSTMDTARSFKAVVAANVVNAELFPEIALGDAPAPGGSTSAVGSAGGVQ</sequence>
<comment type="subcellular location">
    <subcellularLocation>
        <location evidence="1">Cell membrane</location>
        <topology evidence="1">Single-pass membrane protein</topology>
    </subcellularLocation>
    <subcellularLocation>
        <location evidence="7">Cell membrane</location>
        <topology evidence="7">Single-pass type II membrane protein</topology>
    </subcellularLocation>
</comment>
<evidence type="ECO:0008006" key="11">
    <source>
        <dbReference type="Google" id="ProtNLM"/>
    </source>
</evidence>
<gene>
    <name evidence="9" type="ordered locus">CJA_3314</name>
</gene>
<proteinExistence type="inferred from homology"/>
<dbReference type="STRING" id="498211.CJA_3314"/>
<protein>
    <recommendedName>
        <fullName evidence="11">Biopolymer transporter ExbD</fullName>
    </recommendedName>
</protein>
<evidence type="ECO:0000256" key="1">
    <source>
        <dbReference type="ARBA" id="ARBA00004162"/>
    </source>
</evidence>
<keyword evidence="3" id="KW-1003">Cell membrane</keyword>
<dbReference type="InterPro" id="IPR003400">
    <property type="entry name" value="ExbD"/>
</dbReference>
<dbReference type="Pfam" id="PF02472">
    <property type="entry name" value="ExbD"/>
    <property type="match status" value="1"/>
</dbReference>
<keyword evidence="4 7" id="KW-0812">Transmembrane</keyword>
<evidence type="ECO:0000256" key="5">
    <source>
        <dbReference type="ARBA" id="ARBA00022989"/>
    </source>
</evidence>
<dbReference type="KEGG" id="cja:CJA_3314"/>
<dbReference type="eggNOG" id="COG0848">
    <property type="taxonomic scope" value="Bacteria"/>
</dbReference>
<evidence type="ECO:0000256" key="7">
    <source>
        <dbReference type="RuleBase" id="RU003879"/>
    </source>
</evidence>
<keyword evidence="10" id="KW-1185">Reference proteome</keyword>
<keyword evidence="6 8" id="KW-0472">Membrane</keyword>
<evidence type="ECO:0000256" key="6">
    <source>
        <dbReference type="ARBA" id="ARBA00023136"/>
    </source>
</evidence>
<keyword evidence="7" id="KW-0813">Transport</keyword>
<organism evidence="9 10">
    <name type="scientific">Cellvibrio japonicus (strain Ueda107)</name>
    <name type="common">Pseudomonas fluorescens subsp. cellulosa</name>
    <dbReference type="NCBI Taxonomy" id="498211"/>
    <lineage>
        <taxon>Bacteria</taxon>
        <taxon>Pseudomonadati</taxon>
        <taxon>Pseudomonadota</taxon>
        <taxon>Gammaproteobacteria</taxon>
        <taxon>Cellvibrionales</taxon>
        <taxon>Cellvibrionaceae</taxon>
        <taxon>Cellvibrio</taxon>
    </lineage>
</organism>
<dbReference type="OrthoDB" id="9150865at2"/>
<keyword evidence="7" id="KW-0653">Protein transport</keyword>
<name>B3PEL2_CELJU</name>
<dbReference type="GO" id="GO:0015031">
    <property type="term" value="P:protein transport"/>
    <property type="evidence" value="ECO:0007669"/>
    <property type="project" value="UniProtKB-KW"/>
</dbReference>
<dbReference type="GO" id="GO:0005886">
    <property type="term" value="C:plasma membrane"/>
    <property type="evidence" value="ECO:0007669"/>
    <property type="project" value="UniProtKB-SubCell"/>
</dbReference>
<reference evidence="9 10" key="1">
    <citation type="journal article" date="2008" name="J. Bacteriol.">
        <title>Insights into plant cell wall degradation from the genome sequence of the soil bacterium Cellvibrio japonicus.</title>
        <authorList>
            <person name="Deboy R.T."/>
            <person name="Mongodin E.F."/>
            <person name="Fouts D.E."/>
            <person name="Tailford L.E."/>
            <person name="Khouri H."/>
            <person name="Emerson J.B."/>
            <person name="Mohamoud Y."/>
            <person name="Watkins K."/>
            <person name="Henrissat B."/>
            <person name="Gilbert H.J."/>
            <person name="Nelson K.E."/>
        </authorList>
    </citation>
    <scope>NUCLEOTIDE SEQUENCE [LARGE SCALE GENOMIC DNA]</scope>
    <source>
        <strain evidence="9 10">Ueda107</strain>
    </source>
</reference>
<dbReference type="GO" id="GO:0022857">
    <property type="term" value="F:transmembrane transporter activity"/>
    <property type="evidence" value="ECO:0007669"/>
    <property type="project" value="InterPro"/>
</dbReference>
<dbReference type="EMBL" id="CP000934">
    <property type="protein sequence ID" value="ACE86122.1"/>
    <property type="molecule type" value="Genomic_DNA"/>
</dbReference>
<feature type="transmembrane region" description="Helical" evidence="8">
    <location>
        <begin position="12"/>
        <end position="35"/>
    </location>
</feature>
<evidence type="ECO:0000313" key="10">
    <source>
        <dbReference type="Proteomes" id="UP000001036"/>
    </source>
</evidence>
<dbReference type="HOGENOM" id="CLU_104146_0_0_6"/>
<keyword evidence="5 8" id="KW-1133">Transmembrane helix</keyword>
<dbReference type="RefSeq" id="WP_012488890.1">
    <property type="nucleotide sequence ID" value="NC_010995.1"/>
</dbReference>
<dbReference type="Proteomes" id="UP000001036">
    <property type="component" value="Chromosome"/>
</dbReference>
<evidence type="ECO:0000313" key="9">
    <source>
        <dbReference type="EMBL" id="ACE86122.1"/>
    </source>
</evidence>
<evidence type="ECO:0000256" key="2">
    <source>
        <dbReference type="ARBA" id="ARBA00005811"/>
    </source>
</evidence>
<dbReference type="AlphaFoldDB" id="B3PEL2"/>
<evidence type="ECO:0000256" key="3">
    <source>
        <dbReference type="ARBA" id="ARBA00022475"/>
    </source>
</evidence>
<comment type="similarity">
    <text evidence="2 7">Belongs to the ExbD/TolR family.</text>
</comment>
<evidence type="ECO:0000256" key="4">
    <source>
        <dbReference type="ARBA" id="ARBA00022692"/>
    </source>
</evidence>